<evidence type="ECO:0000256" key="1">
    <source>
        <dbReference type="ARBA" id="ARBA00001946"/>
    </source>
</evidence>
<dbReference type="InterPro" id="IPR036945">
    <property type="entry name" value="DAGK_sf"/>
</dbReference>
<dbReference type="Proteomes" id="UP000292136">
    <property type="component" value="Unassembled WGS sequence"/>
</dbReference>
<keyword evidence="17 21" id="KW-0443">Lipid metabolism</keyword>
<evidence type="ECO:0000256" key="6">
    <source>
        <dbReference type="ARBA" id="ARBA00022475"/>
    </source>
</evidence>
<keyword evidence="8 21" id="KW-0997">Cell inner membrane</keyword>
<keyword evidence="12 21" id="KW-0547">Nucleotide-binding</keyword>
<comment type="similarity">
    <text evidence="3 21">Belongs to the bacterial diacylglycerol kinase family.</text>
</comment>
<evidence type="ECO:0000313" key="22">
    <source>
        <dbReference type="EMBL" id="RZT75726.1"/>
    </source>
</evidence>
<evidence type="ECO:0000256" key="13">
    <source>
        <dbReference type="ARBA" id="ARBA00022777"/>
    </source>
</evidence>
<keyword evidence="15" id="KW-0460">Magnesium</keyword>
<keyword evidence="11" id="KW-0479">Metal-binding</keyword>
<dbReference type="EC" id="2.7.1.107" evidence="4 21"/>
<keyword evidence="20 21" id="KW-1208">Phospholipid metabolism</keyword>
<evidence type="ECO:0000313" key="23">
    <source>
        <dbReference type="Proteomes" id="UP000292136"/>
    </source>
</evidence>
<keyword evidence="10 21" id="KW-0812">Transmembrane</keyword>
<dbReference type="Gene3D" id="1.10.287.3610">
    <property type="match status" value="1"/>
</dbReference>
<evidence type="ECO:0000256" key="2">
    <source>
        <dbReference type="ARBA" id="ARBA00004429"/>
    </source>
</evidence>
<reference evidence="22 23" key="1">
    <citation type="submission" date="2019-02" db="EMBL/GenBank/DDBJ databases">
        <title>Genomic Encyclopedia of Type Strains, Phase IV (KMG-IV): sequencing the most valuable type-strain genomes for metagenomic binning, comparative biology and taxonomic classification.</title>
        <authorList>
            <person name="Goeker M."/>
        </authorList>
    </citation>
    <scope>NUCLEOTIDE SEQUENCE [LARGE SCALE GENOMIC DNA]</scope>
    <source>
        <strain evidence="22 23">DSM 21223</strain>
    </source>
</reference>
<evidence type="ECO:0000256" key="10">
    <source>
        <dbReference type="ARBA" id="ARBA00022692"/>
    </source>
</evidence>
<keyword evidence="16 21" id="KW-1133">Transmembrane helix</keyword>
<evidence type="ECO:0000256" key="11">
    <source>
        <dbReference type="ARBA" id="ARBA00022723"/>
    </source>
</evidence>
<evidence type="ECO:0000256" key="20">
    <source>
        <dbReference type="ARBA" id="ARBA00023264"/>
    </source>
</evidence>
<evidence type="ECO:0000256" key="12">
    <source>
        <dbReference type="ARBA" id="ARBA00022741"/>
    </source>
</evidence>
<evidence type="ECO:0000256" key="5">
    <source>
        <dbReference type="ARBA" id="ARBA00017575"/>
    </source>
</evidence>
<evidence type="ECO:0000256" key="7">
    <source>
        <dbReference type="ARBA" id="ARBA00022516"/>
    </source>
</evidence>
<protein>
    <recommendedName>
        <fullName evidence="5 21">Diacylglycerol kinase</fullName>
        <ecNumber evidence="4 21">2.7.1.107</ecNumber>
    </recommendedName>
</protein>
<keyword evidence="23" id="KW-1185">Reference proteome</keyword>
<evidence type="ECO:0000256" key="17">
    <source>
        <dbReference type="ARBA" id="ARBA00023098"/>
    </source>
</evidence>
<evidence type="ECO:0000256" key="16">
    <source>
        <dbReference type="ARBA" id="ARBA00022989"/>
    </source>
</evidence>
<keyword evidence="7" id="KW-0444">Lipid biosynthesis</keyword>
<evidence type="ECO:0000256" key="8">
    <source>
        <dbReference type="ARBA" id="ARBA00022519"/>
    </source>
</evidence>
<dbReference type="GO" id="GO:0016301">
    <property type="term" value="F:kinase activity"/>
    <property type="evidence" value="ECO:0007669"/>
    <property type="project" value="UniProtKB-KW"/>
</dbReference>
<comment type="subcellular location">
    <subcellularLocation>
        <location evidence="2 21">Cell inner membrane</location>
        <topology evidence="2 21">Multi-pass membrane protein</topology>
    </subcellularLocation>
</comment>
<keyword evidence="14 21" id="KW-0067">ATP-binding</keyword>
<dbReference type="Pfam" id="PF01219">
    <property type="entry name" value="DAGK_prokar"/>
    <property type="match status" value="1"/>
</dbReference>
<comment type="catalytic activity">
    <reaction evidence="21">
        <text>a 1,2-diacyl-sn-glycerol + ATP = a 1,2-diacyl-sn-glycero-3-phosphate + ADP + H(+)</text>
        <dbReference type="Rhea" id="RHEA:10272"/>
        <dbReference type="ChEBI" id="CHEBI:15378"/>
        <dbReference type="ChEBI" id="CHEBI:17815"/>
        <dbReference type="ChEBI" id="CHEBI:30616"/>
        <dbReference type="ChEBI" id="CHEBI:58608"/>
        <dbReference type="ChEBI" id="CHEBI:456216"/>
        <dbReference type="EC" id="2.7.1.107"/>
    </reaction>
</comment>
<comment type="caution">
    <text evidence="21">Lacks conserved residue(s) required for the propagation of feature annotation.</text>
</comment>
<dbReference type="InterPro" id="IPR033718">
    <property type="entry name" value="DAGK_prok"/>
</dbReference>
<evidence type="ECO:0000256" key="4">
    <source>
        <dbReference type="ARBA" id="ARBA00012133"/>
    </source>
</evidence>
<sequence length="123" mass="13236">MSTSPFKGKTGLERLWNAMGYSRDGFKAAWQHEAAFREEVLLALVAIPLGLWLGKSGLEKAALVASILMVLLVELINSAVEAVVDRVSPERHDLSKRAKDLGSAAVLIALATAAAVWALVLWP</sequence>
<evidence type="ECO:0000256" key="14">
    <source>
        <dbReference type="ARBA" id="ARBA00022840"/>
    </source>
</evidence>
<evidence type="ECO:0000256" key="3">
    <source>
        <dbReference type="ARBA" id="ARBA00005967"/>
    </source>
</evidence>
<dbReference type="InterPro" id="IPR000829">
    <property type="entry name" value="DAGK"/>
</dbReference>
<evidence type="ECO:0000256" key="9">
    <source>
        <dbReference type="ARBA" id="ARBA00022679"/>
    </source>
</evidence>
<dbReference type="EMBL" id="SHKM01000003">
    <property type="protein sequence ID" value="RZT75726.1"/>
    <property type="molecule type" value="Genomic_DNA"/>
</dbReference>
<dbReference type="CDD" id="cd14264">
    <property type="entry name" value="DAGK_IM"/>
    <property type="match status" value="1"/>
</dbReference>
<keyword evidence="6" id="KW-1003">Cell membrane</keyword>
<comment type="function">
    <text evidence="21">Catalyzes the ATP-dependent phosphorylation of sn-l,2-diacylglycerol (DAG) to phosphatidic acid. Involved in the recycling of diacylglycerol produced as a by-product during membrane-derived oligosaccharide (MDO) biosynthesis.</text>
</comment>
<organism evidence="22 23">
    <name type="scientific">Azospira oryzae</name>
    <dbReference type="NCBI Taxonomy" id="146939"/>
    <lineage>
        <taxon>Bacteria</taxon>
        <taxon>Pseudomonadati</taxon>
        <taxon>Pseudomonadota</taxon>
        <taxon>Betaproteobacteria</taxon>
        <taxon>Rhodocyclales</taxon>
        <taxon>Rhodocyclaceae</taxon>
        <taxon>Azospira</taxon>
    </lineage>
</organism>
<gene>
    <name evidence="22" type="ORF">EV678_2913</name>
</gene>
<keyword evidence="9 21" id="KW-0808">Transferase</keyword>
<evidence type="ECO:0000256" key="19">
    <source>
        <dbReference type="ARBA" id="ARBA00023209"/>
    </source>
</evidence>
<accession>A0ABY0IKM4</accession>
<feature type="transmembrane region" description="Helical" evidence="21">
    <location>
        <begin position="101"/>
        <end position="122"/>
    </location>
</feature>
<comment type="caution">
    <text evidence="22">The sequence shown here is derived from an EMBL/GenBank/DDBJ whole genome shotgun (WGS) entry which is preliminary data.</text>
</comment>
<dbReference type="PROSITE" id="PS01069">
    <property type="entry name" value="DAGK_PROKAR"/>
    <property type="match status" value="1"/>
</dbReference>
<evidence type="ECO:0000256" key="18">
    <source>
        <dbReference type="ARBA" id="ARBA00023136"/>
    </source>
</evidence>
<evidence type="ECO:0000256" key="15">
    <source>
        <dbReference type="ARBA" id="ARBA00022842"/>
    </source>
</evidence>
<comment type="cofactor">
    <cofactor evidence="1">
        <name>Mg(2+)</name>
        <dbReference type="ChEBI" id="CHEBI:18420"/>
    </cofactor>
</comment>
<proteinExistence type="inferred from homology"/>
<keyword evidence="18 21" id="KW-0472">Membrane</keyword>
<dbReference type="PANTHER" id="PTHR34299:SF1">
    <property type="entry name" value="DIACYLGLYCEROL KINASE"/>
    <property type="match status" value="1"/>
</dbReference>
<keyword evidence="19" id="KW-0594">Phospholipid biosynthesis</keyword>
<name>A0ABY0IKM4_9RHOO</name>
<dbReference type="PANTHER" id="PTHR34299">
    <property type="entry name" value="DIACYLGLYCEROL KINASE"/>
    <property type="match status" value="1"/>
</dbReference>
<keyword evidence="13 21" id="KW-0418">Kinase</keyword>
<evidence type="ECO:0000256" key="21">
    <source>
        <dbReference type="RuleBase" id="RU363065"/>
    </source>
</evidence>
<feature type="transmembrane region" description="Helical" evidence="21">
    <location>
        <begin position="61"/>
        <end position="80"/>
    </location>
</feature>